<name>A0A6J5SQH6_9CAUD</name>
<dbReference type="EMBL" id="LR797435">
    <property type="protein sequence ID" value="CAB4216206.1"/>
    <property type="molecule type" value="Genomic_DNA"/>
</dbReference>
<evidence type="ECO:0000256" key="1">
    <source>
        <dbReference type="SAM" id="Phobius"/>
    </source>
</evidence>
<evidence type="ECO:0000313" key="4">
    <source>
        <dbReference type="EMBL" id="CAB4193142.1"/>
    </source>
</evidence>
<accession>A0A6J5SQH6</accession>
<evidence type="ECO:0000313" key="5">
    <source>
        <dbReference type="EMBL" id="CAB4216206.1"/>
    </source>
</evidence>
<keyword evidence="1" id="KW-0812">Transmembrane</keyword>
<reference evidence="5" key="1">
    <citation type="submission" date="2020-05" db="EMBL/GenBank/DDBJ databases">
        <authorList>
            <person name="Chiriac C."/>
            <person name="Salcher M."/>
            <person name="Ghai R."/>
            <person name="Kavagutti S V."/>
        </authorList>
    </citation>
    <scope>NUCLEOTIDE SEQUENCE</scope>
</reference>
<evidence type="ECO:0000313" key="6">
    <source>
        <dbReference type="EMBL" id="CAB5230832.1"/>
    </source>
</evidence>
<keyword evidence="1" id="KW-0472">Membrane</keyword>
<protein>
    <submittedName>
        <fullName evidence="5">Uncharacterized protein</fullName>
    </submittedName>
</protein>
<proteinExistence type="predicted"/>
<feature type="transmembrane region" description="Helical" evidence="1">
    <location>
        <begin position="6"/>
        <end position="27"/>
    </location>
</feature>
<sequence>MTFISLYIGFCITTAIAALIELLAPVISRKIEESGQIEAKLTIYMTFFLVTILAAPMVFFSCIVPSVGERFREALYKGLFPKE</sequence>
<organism evidence="5">
    <name type="scientific">uncultured Caudovirales phage</name>
    <dbReference type="NCBI Taxonomy" id="2100421"/>
    <lineage>
        <taxon>Viruses</taxon>
        <taxon>Duplodnaviria</taxon>
        <taxon>Heunggongvirae</taxon>
        <taxon>Uroviricota</taxon>
        <taxon>Caudoviricetes</taxon>
        <taxon>Peduoviridae</taxon>
        <taxon>Maltschvirus</taxon>
        <taxon>Maltschvirus maltsch</taxon>
    </lineage>
</organism>
<gene>
    <name evidence="3" type="ORF">UFOVP1123_120</name>
    <name evidence="4" type="ORF">UFOVP1239_30</name>
    <name evidence="5" type="ORF">UFOVP1484_124</name>
    <name evidence="6" type="ORF">UFOVP1577_130</name>
    <name evidence="2" type="ORF">UFOVP961_50</name>
</gene>
<dbReference type="EMBL" id="LR796912">
    <property type="protein sequence ID" value="CAB4174469.1"/>
    <property type="molecule type" value="Genomic_DNA"/>
</dbReference>
<dbReference type="EMBL" id="LR797079">
    <property type="protein sequence ID" value="CAB4185675.1"/>
    <property type="molecule type" value="Genomic_DNA"/>
</dbReference>
<evidence type="ECO:0000313" key="3">
    <source>
        <dbReference type="EMBL" id="CAB4185675.1"/>
    </source>
</evidence>
<keyword evidence="1" id="KW-1133">Transmembrane helix</keyword>
<feature type="transmembrane region" description="Helical" evidence="1">
    <location>
        <begin position="47"/>
        <end position="67"/>
    </location>
</feature>
<evidence type="ECO:0000313" key="2">
    <source>
        <dbReference type="EMBL" id="CAB4174469.1"/>
    </source>
</evidence>
<dbReference type="EMBL" id="LR797194">
    <property type="protein sequence ID" value="CAB4193142.1"/>
    <property type="molecule type" value="Genomic_DNA"/>
</dbReference>
<dbReference type="EMBL" id="LR798422">
    <property type="protein sequence ID" value="CAB5230832.1"/>
    <property type="molecule type" value="Genomic_DNA"/>
</dbReference>